<organism evidence="3 5">
    <name type="scientific">Tritrichomonas musculus</name>
    <dbReference type="NCBI Taxonomy" id="1915356"/>
    <lineage>
        <taxon>Eukaryota</taxon>
        <taxon>Metamonada</taxon>
        <taxon>Parabasalia</taxon>
        <taxon>Tritrichomonadida</taxon>
        <taxon>Tritrichomonadidae</taxon>
        <taxon>Tritrichomonas</taxon>
    </lineage>
</organism>
<evidence type="ECO:0000256" key="2">
    <source>
        <dbReference type="SAM" id="MobiDB-lite"/>
    </source>
</evidence>
<feature type="compositionally biased region" description="Polar residues" evidence="2">
    <location>
        <begin position="1099"/>
        <end position="1110"/>
    </location>
</feature>
<protein>
    <submittedName>
        <fullName evidence="3">Sporulation-induced protein</fullName>
    </submittedName>
</protein>
<dbReference type="Pfam" id="PF04499">
    <property type="entry name" value="SAPS"/>
    <property type="match status" value="1"/>
</dbReference>
<feature type="region of interest" description="Disordered" evidence="2">
    <location>
        <begin position="907"/>
        <end position="926"/>
    </location>
</feature>
<feature type="region of interest" description="Disordered" evidence="2">
    <location>
        <begin position="857"/>
        <end position="878"/>
    </location>
</feature>
<keyword evidence="5" id="KW-1185">Reference proteome</keyword>
<comment type="caution">
    <text evidence="3">The sequence shown here is derived from an EMBL/GenBank/DDBJ whole genome shotgun (WGS) entry which is preliminary data.</text>
</comment>
<proteinExistence type="inferred from homology"/>
<dbReference type="EMBL" id="JAPFFF010000121">
    <property type="protein sequence ID" value="KAK8835418.1"/>
    <property type="molecule type" value="Genomic_DNA"/>
</dbReference>
<feature type="region of interest" description="Disordered" evidence="2">
    <location>
        <begin position="535"/>
        <end position="580"/>
    </location>
</feature>
<dbReference type="EMBL" id="JAPFFF010000029">
    <property type="protein sequence ID" value="KAK8846282.1"/>
    <property type="molecule type" value="Genomic_DNA"/>
</dbReference>
<feature type="compositionally biased region" description="Acidic residues" evidence="2">
    <location>
        <begin position="460"/>
        <end position="472"/>
    </location>
</feature>
<sequence>MSVLLPPEPIKEADKLVNIISDTSIQNETKCPSDDFLQFLHFNLSYMVDLYLENDKKYDPNFYTNAESIFESNCDDIKIMMSTDEQLLNIVFNFLESKSKHSSCIVRGRYCRVLGQLLLRSDIDYTSHISKFKNQIVSFNYKTEFRSCGGILFFMLLVDNIHYLPFFDLLFDIIKSHTYSALTFFEENFFTQILLNKLAITNPKSRVSSLYSPITFIENNPHSEEEENNYSTNSNNIINTKCKDGTENNDNTETTNINNEINSQVNNNSHFIDTINNNVFKILLYLTCNLSRNSSLVTPLLKKDTILALLDSAMYEEKLHILSAFQLLVNLHKQSNQSSRDAIEAINGRLPEICKCIMKINSEYQADKTKEPSETLSTGKVKQYIKSVDISMITLFVSIVNDLYGVAGESIPEPINYKMKKSVHLSDSLELFNIRQKASILNKGVSRSQDSYVIENQYDIGEEEEEEEEENEWNYGETDNVESEKEGEIEQPMTLNEFQRKRYAPLIDTISEDDVQNQLQQSQPQVQVQIDPEKIAAGNSEVGSDDPLSKSKDKRKNIPHIPNFSSATHSHLRKPRHSTSVLTCNDINRTSHSGSNSGRIYKKKFDCGGFKNAEVINVSKGFTAASGCGKISIKRSLPNIKNYFNNAPNNKNGWKVEAGNQIPLLHIPKNEEDKFEFTPTSSSSSSSRYDFSKVEVPPGGLNQISEDNTNYNLQTIQQIHQQIQYNYSFSDRRIIHAPESEISPVSKNPDTGENLSLMEIASQAPSNPQIDLIFHHRTKSCNSIDYNNNDISIASDYSFSNDPIEEDNISLLDLVNSDDFRKNQNAPPMYNGNFGAPPVSDLYPLLQSTPVFFNSALSPREEDRETESSPSLHSHSCRCDANTNPMEALFNTPKKVHSAANSLNSTASVSYSNSSDPDASVNANTNLLPSPLPTAISTPVAPSAITNSNSSSSASLNLNLNLNKGVPSAVSADNSPISKNQLTSLNLQSLNLNNTINDSLDNNGATKAGGNFSISSGLNNRPRRSLTALSSGFNYINNYNNAPRLSELNLNETVNNNFSQKSMFDNLSCNYQYPNSARAQRPNFLADSCFTIQEDPDENSMTTESTNGKSCNDEYEKNNEEEEEEAEEEEEEEVGIEEDEESEAEDESQASSKEAETEEASTPKSKIMTTIKEEDTNELSTINEDEEDEFKSPENTKTVCNININNTDFVHIHPYNSDDRFKKDKKNKNDQNHIVLNVKKRSKLIIKTACFLIDQFFEYPYNSFLHNVVIDLIRTFFRFTHLTVFIFNRTKILHRIIDIYDSEKSINLPFSGHIHKLVEIAQKLNLRMSKYITKKKRSKPKEFQIFEECDEWKDYLKNVFDFEAEIMKKDYGGFYSELYLVMKDTKERVLRPDL</sequence>
<reference evidence="3 5" key="1">
    <citation type="submission" date="2024-04" db="EMBL/GenBank/DDBJ databases">
        <title>Tritrichomonas musculus Genome.</title>
        <authorList>
            <person name="Alves-Ferreira E."/>
            <person name="Grigg M."/>
            <person name="Lorenzi H."/>
            <person name="Galac M."/>
        </authorList>
    </citation>
    <scope>NUCLEOTIDE SEQUENCE [LARGE SCALE GENOMIC DNA]</scope>
    <source>
        <strain evidence="3 5">EAF2021</strain>
    </source>
</reference>
<evidence type="ECO:0000256" key="1">
    <source>
        <dbReference type="ARBA" id="ARBA00006180"/>
    </source>
</evidence>
<dbReference type="InterPro" id="IPR007587">
    <property type="entry name" value="SAPS"/>
</dbReference>
<evidence type="ECO:0000313" key="4">
    <source>
        <dbReference type="EMBL" id="KAK8846282.1"/>
    </source>
</evidence>
<feature type="region of interest" description="Disordered" evidence="2">
    <location>
        <begin position="1095"/>
        <end position="1177"/>
    </location>
</feature>
<dbReference type="Proteomes" id="UP001470230">
    <property type="component" value="Unassembled WGS sequence"/>
</dbReference>
<feature type="compositionally biased region" description="Acidic residues" evidence="2">
    <location>
        <begin position="1119"/>
        <end position="1148"/>
    </location>
</feature>
<evidence type="ECO:0000313" key="5">
    <source>
        <dbReference type="Proteomes" id="UP001470230"/>
    </source>
</evidence>
<feature type="region of interest" description="Disordered" evidence="2">
    <location>
        <begin position="459"/>
        <end position="496"/>
    </location>
</feature>
<name>A0ABR2GNB6_9EUKA</name>
<gene>
    <name evidence="3" type="ORF">M9Y10_006952</name>
    <name evidence="4" type="ORF">M9Y10_020288</name>
</gene>
<evidence type="ECO:0000313" key="3">
    <source>
        <dbReference type="EMBL" id="KAK8835418.1"/>
    </source>
</evidence>
<comment type="similarity">
    <text evidence="1">Belongs to the SAPS family.</text>
</comment>
<accession>A0ABR2GNB6</accession>